<dbReference type="OrthoDB" id="7427752at2"/>
<evidence type="ECO:0000313" key="1">
    <source>
        <dbReference type="EMBL" id="RJY10163.1"/>
    </source>
</evidence>
<comment type="caution">
    <text evidence="1">The sequence shown here is derived from an EMBL/GenBank/DDBJ whole genome shotgun (WGS) entry which is preliminary data.</text>
</comment>
<name>A0A419RWL7_9SPHN</name>
<keyword evidence="2" id="KW-1185">Reference proteome</keyword>
<dbReference type="GO" id="GO:0000160">
    <property type="term" value="P:phosphorelay signal transduction system"/>
    <property type="evidence" value="ECO:0007669"/>
    <property type="project" value="InterPro"/>
</dbReference>
<dbReference type="InterPro" id="IPR036641">
    <property type="entry name" value="HPT_dom_sf"/>
</dbReference>
<dbReference type="RefSeq" id="WP_120049174.1">
    <property type="nucleotide sequence ID" value="NZ_RAHX01000001.1"/>
</dbReference>
<sequence>MAYARGDFEMALSAAAGDDPAILADLRAAFTDSLLNQIDLLSRARCDANWQVAAERLKGLGASFHIGELVKLAEEAIEGAPGDPAVLHKLVNLRDRFIPTG</sequence>
<proteinExistence type="predicted"/>
<accession>A0A419RWL7</accession>
<dbReference type="SUPFAM" id="SSF47226">
    <property type="entry name" value="Histidine-containing phosphotransfer domain, HPT domain"/>
    <property type="match status" value="1"/>
</dbReference>
<gene>
    <name evidence="1" type="ORF">D6201_03565</name>
</gene>
<dbReference type="EMBL" id="RAHX01000001">
    <property type="protein sequence ID" value="RJY10163.1"/>
    <property type="molecule type" value="Genomic_DNA"/>
</dbReference>
<dbReference type="Proteomes" id="UP000285232">
    <property type="component" value="Unassembled WGS sequence"/>
</dbReference>
<protein>
    <submittedName>
        <fullName evidence="1">Hpt domain-containing protein</fullName>
    </submittedName>
</protein>
<organism evidence="1 2">
    <name type="scientific">Aurantiacibacter aquimixticola</name>
    <dbReference type="NCBI Taxonomy" id="1958945"/>
    <lineage>
        <taxon>Bacteria</taxon>
        <taxon>Pseudomonadati</taxon>
        <taxon>Pseudomonadota</taxon>
        <taxon>Alphaproteobacteria</taxon>
        <taxon>Sphingomonadales</taxon>
        <taxon>Erythrobacteraceae</taxon>
        <taxon>Aurantiacibacter</taxon>
    </lineage>
</organism>
<evidence type="ECO:0000313" key="2">
    <source>
        <dbReference type="Proteomes" id="UP000285232"/>
    </source>
</evidence>
<reference evidence="1 2" key="1">
    <citation type="journal article" date="2017" name="Int. J. Syst. Evol. Microbiol.">
        <title>Erythrobacter aquimixticola sp. nov., isolated from the junction between the ocean and a freshwater spring.</title>
        <authorList>
            <person name="Park S."/>
            <person name="Jung Y.T."/>
            <person name="Choi S.J."/>
            <person name="Yoon J.H."/>
        </authorList>
    </citation>
    <scope>NUCLEOTIDE SEQUENCE [LARGE SCALE GENOMIC DNA]</scope>
    <source>
        <strain evidence="1 2">JSSK-14</strain>
    </source>
</reference>
<dbReference type="AlphaFoldDB" id="A0A419RWL7"/>